<name>A0A2U1K763_9BACI</name>
<dbReference type="PANTHER" id="PTHR11403">
    <property type="entry name" value="CYTOCHROME C OXIDASE SUBUNIT III"/>
    <property type="match status" value="1"/>
</dbReference>
<evidence type="ECO:0000256" key="1">
    <source>
        <dbReference type="ARBA" id="ARBA00004651"/>
    </source>
</evidence>
<dbReference type="AlphaFoldDB" id="A0A2U1K763"/>
<evidence type="ECO:0000259" key="9">
    <source>
        <dbReference type="PROSITE" id="PS50253"/>
    </source>
</evidence>
<dbReference type="InterPro" id="IPR024791">
    <property type="entry name" value="Cyt_c/ubiquinol_Oxase_su3"/>
</dbReference>
<dbReference type="Gene3D" id="1.20.120.80">
    <property type="entry name" value="Cytochrome c oxidase, subunit III, four-helix bundle"/>
    <property type="match status" value="1"/>
</dbReference>
<dbReference type="Pfam" id="PF00510">
    <property type="entry name" value="COX3"/>
    <property type="match status" value="1"/>
</dbReference>
<dbReference type="CDD" id="cd02863">
    <property type="entry name" value="Ubiquinol_oxidase_III"/>
    <property type="match status" value="1"/>
</dbReference>
<reference evidence="10 11" key="1">
    <citation type="submission" date="2018-04" db="EMBL/GenBank/DDBJ databases">
        <title>Camelliibacillus theae gen. nov., sp. nov., isolated from Pu'er tea.</title>
        <authorList>
            <person name="Niu L."/>
        </authorList>
    </citation>
    <scope>NUCLEOTIDE SEQUENCE [LARGE SCALE GENOMIC DNA]</scope>
    <source>
        <strain evidence="10 11">T8</strain>
    </source>
</reference>
<dbReference type="GO" id="GO:0005886">
    <property type="term" value="C:plasma membrane"/>
    <property type="evidence" value="ECO:0007669"/>
    <property type="project" value="UniProtKB-SubCell"/>
</dbReference>
<dbReference type="SUPFAM" id="SSF81452">
    <property type="entry name" value="Cytochrome c oxidase subunit III-like"/>
    <property type="match status" value="1"/>
</dbReference>
<comment type="subcellular location">
    <subcellularLocation>
        <location evidence="1 7">Cell membrane</location>
        <topology evidence="1 7">Multi-pass membrane protein</topology>
    </subcellularLocation>
</comment>
<evidence type="ECO:0000256" key="8">
    <source>
        <dbReference type="SAM" id="Phobius"/>
    </source>
</evidence>
<keyword evidence="11" id="KW-1185">Reference proteome</keyword>
<proteinExistence type="inferred from homology"/>
<keyword evidence="5 8" id="KW-1133">Transmembrane helix</keyword>
<feature type="transmembrane region" description="Helical" evidence="8">
    <location>
        <begin position="65"/>
        <end position="87"/>
    </location>
</feature>
<evidence type="ECO:0000256" key="5">
    <source>
        <dbReference type="ARBA" id="ARBA00022989"/>
    </source>
</evidence>
<evidence type="ECO:0000313" key="11">
    <source>
        <dbReference type="Proteomes" id="UP000245998"/>
    </source>
</evidence>
<dbReference type="Proteomes" id="UP000245998">
    <property type="component" value="Unassembled WGS sequence"/>
</dbReference>
<feature type="transmembrane region" description="Helical" evidence="8">
    <location>
        <begin position="94"/>
        <end position="115"/>
    </location>
</feature>
<feature type="transmembrane region" description="Helical" evidence="8">
    <location>
        <begin position="135"/>
        <end position="159"/>
    </location>
</feature>
<organism evidence="10 11">
    <name type="scientific">Pueribacillus theae</name>
    <dbReference type="NCBI Taxonomy" id="2171751"/>
    <lineage>
        <taxon>Bacteria</taxon>
        <taxon>Bacillati</taxon>
        <taxon>Bacillota</taxon>
        <taxon>Bacilli</taxon>
        <taxon>Bacillales</taxon>
        <taxon>Bacillaceae</taxon>
        <taxon>Pueribacillus</taxon>
    </lineage>
</organism>
<evidence type="ECO:0000256" key="6">
    <source>
        <dbReference type="ARBA" id="ARBA00023136"/>
    </source>
</evidence>
<dbReference type="GO" id="GO:0004129">
    <property type="term" value="F:cytochrome-c oxidase activity"/>
    <property type="evidence" value="ECO:0007669"/>
    <property type="project" value="InterPro"/>
</dbReference>
<accession>A0A2U1K763</accession>
<keyword evidence="4 7" id="KW-0812">Transmembrane</keyword>
<dbReference type="EMBL" id="QCZG01000001">
    <property type="protein sequence ID" value="PWA13380.1"/>
    <property type="molecule type" value="Genomic_DNA"/>
</dbReference>
<dbReference type="InterPro" id="IPR035973">
    <property type="entry name" value="Cyt_c_oxidase_su3-like_sf"/>
</dbReference>
<sequence length="202" mass="22617">MSTQSSTLPPHPEKATLEGKNKFLGLWFFLGGETALFATLFGTYLGLRNSNAGGPTAEELFSLPLVFVMTIILLVSSMTSVLAVMAMRRRNMKALLGWFIVTVILGLSFIGLEIYEFYHYTLEGHQFTKSAFASAFYTLLGTHGSHVAFGCAWITALVIRNFKRPLDTYNAPKFYLASLYWHFIDVVWVFIFSLVYLLGVIG</sequence>
<evidence type="ECO:0000256" key="7">
    <source>
        <dbReference type="RuleBase" id="RU003376"/>
    </source>
</evidence>
<gene>
    <name evidence="10" type="ORF">DCC39_00365</name>
</gene>
<dbReference type="InterPro" id="IPR000298">
    <property type="entry name" value="Cyt_c_oxidase-like_su3"/>
</dbReference>
<keyword evidence="6 8" id="KW-0472">Membrane</keyword>
<feature type="transmembrane region" description="Helical" evidence="8">
    <location>
        <begin position="179"/>
        <end position="201"/>
    </location>
</feature>
<dbReference type="PANTHER" id="PTHR11403:SF9">
    <property type="entry name" value="CYTOCHROME C OXIDASE SUBUNIT 3"/>
    <property type="match status" value="1"/>
</dbReference>
<comment type="caution">
    <text evidence="10">The sequence shown here is derived from an EMBL/GenBank/DDBJ whole genome shotgun (WGS) entry which is preliminary data.</text>
</comment>
<dbReference type="InterPro" id="IPR013833">
    <property type="entry name" value="Cyt_c_oxidase_su3_a-hlx"/>
</dbReference>
<feature type="transmembrane region" description="Helical" evidence="8">
    <location>
        <begin position="24"/>
        <end position="45"/>
    </location>
</feature>
<dbReference type="OrthoDB" id="9810850at2"/>
<evidence type="ECO:0000256" key="2">
    <source>
        <dbReference type="ARBA" id="ARBA00010581"/>
    </source>
</evidence>
<dbReference type="FunFam" id="1.20.120.80:FF:000001">
    <property type="entry name" value="Cytochrome (Ubi)quinol oxidase subunit III"/>
    <property type="match status" value="1"/>
</dbReference>
<comment type="similarity">
    <text evidence="2 7">Belongs to the cytochrome c oxidase subunit 3 family.</text>
</comment>
<dbReference type="RefSeq" id="WP_116552885.1">
    <property type="nucleotide sequence ID" value="NZ_QCZG01000001.1"/>
</dbReference>
<dbReference type="GO" id="GO:0019646">
    <property type="term" value="P:aerobic electron transport chain"/>
    <property type="evidence" value="ECO:0007669"/>
    <property type="project" value="InterPro"/>
</dbReference>
<protein>
    <submittedName>
        <fullName evidence="10">Cytochrome (Ubi)quinol oxidase subunit III</fullName>
    </submittedName>
</protein>
<keyword evidence="3" id="KW-1003">Cell membrane</keyword>
<evidence type="ECO:0000256" key="3">
    <source>
        <dbReference type="ARBA" id="ARBA00022475"/>
    </source>
</evidence>
<feature type="domain" description="Heme-copper oxidase subunit III family profile" evidence="9">
    <location>
        <begin position="1"/>
        <end position="200"/>
    </location>
</feature>
<evidence type="ECO:0000256" key="4">
    <source>
        <dbReference type="ARBA" id="ARBA00022692"/>
    </source>
</evidence>
<dbReference type="PROSITE" id="PS50253">
    <property type="entry name" value="COX3"/>
    <property type="match status" value="1"/>
</dbReference>
<dbReference type="InterPro" id="IPR033946">
    <property type="entry name" value="Ubiquinol_oxase_su3_dom"/>
</dbReference>
<evidence type="ECO:0000313" key="10">
    <source>
        <dbReference type="EMBL" id="PWA13380.1"/>
    </source>
</evidence>